<evidence type="ECO:0000313" key="1">
    <source>
        <dbReference type="EMBL" id="CRI29041.1"/>
    </source>
</evidence>
<accession>A0A7U7JV71</accession>
<dbReference type="Proteomes" id="UP000236509">
    <property type="component" value="Unassembled WGS sequence"/>
</dbReference>
<gene>
    <name evidence="1" type="ORF">BN1326_80269</name>
</gene>
<organism evidence="1 2">
    <name type="scientific">Staphylococcus argenteus</name>
    <dbReference type="NCBI Taxonomy" id="985002"/>
    <lineage>
        <taxon>Bacteria</taxon>
        <taxon>Bacillati</taxon>
        <taxon>Bacillota</taxon>
        <taxon>Bacilli</taxon>
        <taxon>Bacillales</taxon>
        <taxon>Staphylococcaceae</taxon>
        <taxon>Staphylococcus</taxon>
    </lineage>
</organism>
<proteinExistence type="predicted"/>
<sequence>MKRLSRNITIKNEKSLYKIKIYRLLSFEHCFYIKISVGFFKQKYVTVI</sequence>
<name>A0A7U7JV71_9STAP</name>
<reference evidence="1 2" key="1">
    <citation type="submission" date="2015-04" db="EMBL/GenBank/DDBJ databases">
        <authorList>
            <person name="Cao L."/>
            <person name="Gao C.H."/>
        </authorList>
    </citation>
    <scope>NUCLEOTIDE SEQUENCE [LARGE SCALE GENOMIC DNA]</scope>
    <source>
        <strain evidence="1 2">SH3</strain>
    </source>
</reference>
<dbReference type="EMBL" id="CVOU01000020">
    <property type="protein sequence ID" value="CRI29041.1"/>
    <property type="molecule type" value="Genomic_DNA"/>
</dbReference>
<comment type="caution">
    <text evidence="1">The sequence shown here is derived from an EMBL/GenBank/DDBJ whole genome shotgun (WGS) entry which is preliminary data.</text>
</comment>
<dbReference type="AlphaFoldDB" id="A0A7U7JV71"/>
<protein>
    <submittedName>
        <fullName evidence="1">Uncharacterized protein</fullName>
    </submittedName>
</protein>
<keyword evidence="2" id="KW-1185">Reference proteome</keyword>
<evidence type="ECO:0000313" key="2">
    <source>
        <dbReference type="Proteomes" id="UP000236509"/>
    </source>
</evidence>